<keyword evidence="2" id="KW-1185">Reference proteome</keyword>
<reference evidence="1" key="1">
    <citation type="submission" date="2021-06" db="EMBL/GenBank/DDBJ databases">
        <authorList>
            <person name="Kallberg Y."/>
            <person name="Tangrot J."/>
            <person name="Rosling A."/>
        </authorList>
    </citation>
    <scope>NUCLEOTIDE SEQUENCE</scope>
    <source>
        <strain evidence="1">28 12/20/2015</strain>
    </source>
</reference>
<evidence type="ECO:0000313" key="1">
    <source>
        <dbReference type="EMBL" id="CAG8603354.1"/>
    </source>
</evidence>
<gene>
    <name evidence="1" type="ORF">SPELUC_LOCUS7216</name>
</gene>
<organism evidence="1 2">
    <name type="scientific">Cetraspora pellucida</name>
    <dbReference type="NCBI Taxonomy" id="1433469"/>
    <lineage>
        <taxon>Eukaryota</taxon>
        <taxon>Fungi</taxon>
        <taxon>Fungi incertae sedis</taxon>
        <taxon>Mucoromycota</taxon>
        <taxon>Glomeromycotina</taxon>
        <taxon>Glomeromycetes</taxon>
        <taxon>Diversisporales</taxon>
        <taxon>Gigasporaceae</taxon>
        <taxon>Cetraspora</taxon>
    </lineage>
</organism>
<sequence length="207" mass="23882">MSDWSFPLPGRIFAWFNLTEDIIIFVKPEKREEKLDEAKQSQSSLTQERLLQIINPVWNIYVPRSKKREHSAVMSLEVCSRLIEDYSFVGDVVLDPFCGTGTTLQAAQQLGRETNNYELMKYEKNRKQIGEALELLKSLENNSVDLVFLDPQYEKVSTVLKLDYPLYPQSDYQIMRIIEQAGRVLKPSSFCLLWINKGLLGSDRIAA</sequence>
<name>A0ACA9MPJ8_9GLOM</name>
<dbReference type="EMBL" id="CAJVPW010009268">
    <property type="protein sequence ID" value="CAG8603354.1"/>
    <property type="molecule type" value="Genomic_DNA"/>
</dbReference>
<proteinExistence type="predicted"/>
<protein>
    <submittedName>
        <fullName evidence="1">5119_t:CDS:1</fullName>
    </submittedName>
</protein>
<evidence type="ECO:0000313" key="2">
    <source>
        <dbReference type="Proteomes" id="UP000789366"/>
    </source>
</evidence>
<dbReference type="Proteomes" id="UP000789366">
    <property type="component" value="Unassembled WGS sequence"/>
</dbReference>
<comment type="caution">
    <text evidence="1">The sequence shown here is derived from an EMBL/GenBank/DDBJ whole genome shotgun (WGS) entry which is preliminary data.</text>
</comment>
<accession>A0ACA9MPJ8</accession>